<evidence type="ECO:0000256" key="1">
    <source>
        <dbReference type="SAM" id="MobiDB-lite"/>
    </source>
</evidence>
<feature type="compositionally biased region" description="Basic residues" evidence="1">
    <location>
        <begin position="86"/>
        <end position="101"/>
    </location>
</feature>
<feature type="non-terminal residue" evidence="2">
    <location>
        <position position="1"/>
    </location>
</feature>
<evidence type="ECO:0000313" key="2">
    <source>
        <dbReference type="EMBL" id="CAA9327786.1"/>
    </source>
</evidence>
<protein>
    <submittedName>
        <fullName evidence="2">Phenazine biosynthesis protein PhzF like</fullName>
    </submittedName>
</protein>
<dbReference type="AlphaFoldDB" id="A0A6J4LFS6"/>
<feature type="compositionally biased region" description="Low complexity" evidence="1">
    <location>
        <begin position="245"/>
        <end position="256"/>
    </location>
</feature>
<reference evidence="2" key="1">
    <citation type="submission" date="2020-02" db="EMBL/GenBank/DDBJ databases">
        <authorList>
            <person name="Meier V. D."/>
        </authorList>
    </citation>
    <scope>NUCLEOTIDE SEQUENCE</scope>
    <source>
        <strain evidence="2">AVDCRST_MAG36</strain>
    </source>
</reference>
<feature type="compositionally biased region" description="Low complexity" evidence="1">
    <location>
        <begin position="117"/>
        <end position="137"/>
    </location>
</feature>
<proteinExistence type="predicted"/>
<dbReference type="EMBL" id="CADCUH010000043">
    <property type="protein sequence ID" value="CAA9327786.1"/>
    <property type="molecule type" value="Genomic_DNA"/>
</dbReference>
<feature type="compositionally biased region" description="Basic residues" evidence="1">
    <location>
        <begin position="22"/>
        <end position="31"/>
    </location>
</feature>
<gene>
    <name evidence="2" type="ORF">AVDCRST_MAG36-766</name>
</gene>
<feature type="compositionally biased region" description="Basic residues" evidence="1">
    <location>
        <begin position="200"/>
        <end position="210"/>
    </location>
</feature>
<feature type="compositionally biased region" description="Basic residues" evidence="1">
    <location>
        <begin position="178"/>
        <end position="188"/>
    </location>
</feature>
<feature type="non-terminal residue" evidence="2">
    <location>
        <position position="275"/>
    </location>
</feature>
<name>A0A6J4LFS6_9ACTN</name>
<feature type="region of interest" description="Disordered" evidence="1">
    <location>
        <begin position="1"/>
        <end position="275"/>
    </location>
</feature>
<organism evidence="2">
    <name type="scientific">uncultured Nocardioidaceae bacterium</name>
    <dbReference type="NCBI Taxonomy" id="253824"/>
    <lineage>
        <taxon>Bacteria</taxon>
        <taxon>Bacillati</taxon>
        <taxon>Actinomycetota</taxon>
        <taxon>Actinomycetes</taxon>
        <taxon>Propionibacteriales</taxon>
        <taxon>Nocardioidaceae</taxon>
        <taxon>environmental samples</taxon>
    </lineage>
</organism>
<feature type="compositionally biased region" description="Basic and acidic residues" evidence="1">
    <location>
        <begin position="32"/>
        <end position="48"/>
    </location>
</feature>
<feature type="compositionally biased region" description="Basic residues" evidence="1">
    <location>
        <begin position="229"/>
        <end position="244"/>
    </location>
</feature>
<accession>A0A6J4LFS6</accession>
<sequence>EQDLPAGRRLRRRTAGREPGGRRARRRRARRRGDAALRAVDEPVRDDLPAPAEHPGGRLPGPDLHAGRGAPLRRAPDPRQLPRLARDRRRPGRPRGRRAGVRGRTGPDPAYAGGAGLRRSAAGALGAGRRAAAGAPRRGPRGDARCSGRRRLDRQRPWLGVGAARLRRGGARPAPARGRPRRRCRRSPPARFTDGLRGARVLRRRRHRGRGPGDREPQRVGGAVAARVGPRHRAVRRQPGHRPRQAGPGARLPGRRGCLGRRCDDHGARRRGPAL</sequence>
<feature type="compositionally biased region" description="Low complexity" evidence="1">
    <location>
        <begin position="189"/>
        <end position="199"/>
    </location>
</feature>